<reference evidence="2" key="1">
    <citation type="submission" date="2022-04" db="EMBL/GenBank/DDBJ databases">
        <title>Flavobacterium pygoscelis sp. nov. isolated from Chinstrap chick (Pygoscelis antarcticus).</title>
        <authorList>
            <person name="Irgang R."/>
            <person name="Poblete-Morales M."/>
            <person name="Avendano-Herrera R."/>
        </authorList>
    </citation>
    <scope>NUCLEOTIDE SEQUENCE</scope>
    <source>
        <strain evidence="2">I-SCBP12n</strain>
    </source>
</reference>
<organism evidence="2 3">
    <name type="scientific">Flavobacterium pygoscelis</name>
    <dbReference type="NCBI Taxonomy" id="2893176"/>
    <lineage>
        <taxon>Bacteria</taxon>
        <taxon>Pseudomonadati</taxon>
        <taxon>Bacteroidota</taxon>
        <taxon>Flavobacteriia</taxon>
        <taxon>Flavobacteriales</taxon>
        <taxon>Flavobacteriaceae</taxon>
        <taxon>Flavobacterium</taxon>
    </lineage>
</organism>
<dbReference type="AlphaFoldDB" id="A0A9X1XNT6"/>
<protein>
    <submittedName>
        <fullName evidence="2">Uncharacterized protein</fullName>
    </submittedName>
</protein>
<dbReference type="RefSeq" id="WP_248427304.1">
    <property type="nucleotide sequence ID" value="NZ_JALNUB010000001.1"/>
</dbReference>
<sequence length="299" mass="35524">MWIFYLAGTVIIFGLLFYNFLQSKKKNIKYIYSELIALCQHIDKNIRLEHESADSLTFEILNHRGSLLLVLTQFDGILCVEIERINSENIIDNQEWYFLENENQKKMFHQMVSDIIATKSGVLKEITLLKLEGISSDFVNDSKNHLGVKNKRAQILFCKAYDGVKKFPRYKYANSEGRFEMLLFNCVLLISKTPVGYKQQEQTTEIISLLLFYLEKHQIINHIKDIDLFFESRFTAYLQQFLENRDRTDQEWRQLFYLFFIKPLNCKEKVKYKEIEDVHFKNAVTTMIKNLESDYNLIL</sequence>
<feature type="transmembrane region" description="Helical" evidence="1">
    <location>
        <begin position="6"/>
        <end position="21"/>
    </location>
</feature>
<proteinExistence type="predicted"/>
<evidence type="ECO:0000313" key="2">
    <source>
        <dbReference type="EMBL" id="MCK8140539.1"/>
    </source>
</evidence>
<accession>A0A9X1XNT6</accession>
<gene>
    <name evidence="2" type="ORF">MW871_01400</name>
</gene>
<keyword evidence="1" id="KW-1133">Transmembrane helix</keyword>
<keyword evidence="1" id="KW-0812">Transmembrane</keyword>
<keyword evidence="1" id="KW-0472">Membrane</keyword>
<comment type="caution">
    <text evidence="2">The sequence shown here is derived from an EMBL/GenBank/DDBJ whole genome shotgun (WGS) entry which is preliminary data.</text>
</comment>
<name>A0A9X1XNT6_9FLAO</name>
<keyword evidence="3" id="KW-1185">Reference proteome</keyword>
<evidence type="ECO:0000256" key="1">
    <source>
        <dbReference type="SAM" id="Phobius"/>
    </source>
</evidence>
<dbReference type="EMBL" id="JALNUB010000001">
    <property type="protein sequence ID" value="MCK8140539.1"/>
    <property type="molecule type" value="Genomic_DNA"/>
</dbReference>
<dbReference type="Proteomes" id="UP001139260">
    <property type="component" value="Unassembled WGS sequence"/>
</dbReference>
<evidence type="ECO:0000313" key="3">
    <source>
        <dbReference type="Proteomes" id="UP001139260"/>
    </source>
</evidence>